<comment type="caution">
    <text evidence="1">The sequence shown here is derived from an EMBL/GenBank/DDBJ whole genome shotgun (WGS) entry which is preliminary data.</text>
</comment>
<proteinExistence type="predicted"/>
<protein>
    <submittedName>
        <fullName evidence="1">Uncharacterized protein</fullName>
    </submittedName>
</protein>
<dbReference type="AlphaFoldDB" id="A0A4S3JLU6"/>
<evidence type="ECO:0000313" key="1">
    <source>
        <dbReference type="EMBL" id="THC95668.1"/>
    </source>
</evidence>
<accession>A0A4S3JLU6</accession>
<dbReference type="Proteomes" id="UP000308092">
    <property type="component" value="Unassembled WGS sequence"/>
</dbReference>
<sequence length="71" mass="7852">MFPSGVSLSVHSLASNWLDAASQPTTANFPENGWIETVEIDPYTDIPYKPQLLSLLEEDGVSLPHLTYVTF</sequence>
<dbReference type="EMBL" id="SOSA01000147">
    <property type="protein sequence ID" value="THC95668.1"/>
    <property type="molecule type" value="Genomic_DNA"/>
</dbReference>
<gene>
    <name evidence="1" type="ORF">EYZ11_004835</name>
</gene>
<evidence type="ECO:0000313" key="2">
    <source>
        <dbReference type="Proteomes" id="UP000308092"/>
    </source>
</evidence>
<organism evidence="1 2">
    <name type="scientific">Aspergillus tanneri</name>
    <dbReference type="NCBI Taxonomy" id="1220188"/>
    <lineage>
        <taxon>Eukaryota</taxon>
        <taxon>Fungi</taxon>
        <taxon>Dikarya</taxon>
        <taxon>Ascomycota</taxon>
        <taxon>Pezizomycotina</taxon>
        <taxon>Eurotiomycetes</taxon>
        <taxon>Eurotiomycetidae</taxon>
        <taxon>Eurotiales</taxon>
        <taxon>Aspergillaceae</taxon>
        <taxon>Aspergillus</taxon>
        <taxon>Aspergillus subgen. Circumdati</taxon>
    </lineage>
</organism>
<dbReference type="VEuPathDB" id="FungiDB:EYZ11_004835"/>
<name>A0A4S3JLU6_9EURO</name>
<keyword evidence="2" id="KW-1185">Reference proteome</keyword>
<reference evidence="1 2" key="1">
    <citation type="submission" date="2019-03" db="EMBL/GenBank/DDBJ databases">
        <title>The genome sequence of a newly discovered highly antifungal drug resistant Aspergillus species, Aspergillus tanneri NIH 1004.</title>
        <authorList>
            <person name="Mounaud S."/>
            <person name="Singh I."/>
            <person name="Joardar V."/>
            <person name="Pakala S."/>
            <person name="Pakala S."/>
            <person name="Venepally P."/>
            <person name="Hoover J."/>
            <person name="Nierman W."/>
            <person name="Chung J."/>
            <person name="Losada L."/>
        </authorList>
    </citation>
    <scope>NUCLEOTIDE SEQUENCE [LARGE SCALE GENOMIC DNA]</scope>
    <source>
        <strain evidence="1 2">NIH1004</strain>
    </source>
</reference>